<keyword evidence="3" id="KW-0645">Protease</keyword>
<dbReference type="OrthoDB" id="443318at2759"/>
<keyword evidence="4" id="KW-0378">Hydrolase</keyword>
<dbReference type="InterPro" id="IPR029058">
    <property type="entry name" value="AB_hydrolase_fold"/>
</dbReference>
<evidence type="ECO:0000313" key="6">
    <source>
        <dbReference type="EMBL" id="THU81039.1"/>
    </source>
</evidence>
<evidence type="ECO:0000256" key="2">
    <source>
        <dbReference type="ARBA" id="ARBA00022645"/>
    </source>
</evidence>
<evidence type="ECO:0000256" key="4">
    <source>
        <dbReference type="ARBA" id="ARBA00022801"/>
    </source>
</evidence>
<dbReference type="AlphaFoldDB" id="A0A4S8KYC3"/>
<name>A0A4S8KYC3_DENBC</name>
<evidence type="ECO:0000256" key="1">
    <source>
        <dbReference type="ARBA" id="ARBA00009431"/>
    </source>
</evidence>
<keyword evidence="5" id="KW-0325">Glycoprotein</keyword>
<dbReference type="SUPFAM" id="SSF53474">
    <property type="entry name" value="alpha/beta-Hydrolases"/>
    <property type="match status" value="1"/>
</dbReference>
<keyword evidence="7" id="KW-1185">Reference proteome</keyword>
<protein>
    <recommendedName>
        <fullName evidence="8">Alpha/beta-hydrolase</fullName>
    </recommendedName>
</protein>
<dbReference type="EMBL" id="ML179847">
    <property type="protein sequence ID" value="THU81039.1"/>
    <property type="molecule type" value="Genomic_DNA"/>
</dbReference>
<evidence type="ECO:0000256" key="5">
    <source>
        <dbReference type="ARBA" id="ARBA00023180"/>
    </source>
</evidence>
<keyword evidence="2" id="KW-0121">Carboxypeptidase</keyword>
<dbReference type="Proteomes" id="UP000297245">
    <property type="component" value="Unassembled WGS sequence"/>
</dbReference>
<evidence type="ECO:0000313" key="7">
    <source>
        <dbReference type="Proteomes" id="UP000297245"/>
    </source>
</evidence>
<evidence type="ECO:0000256" key="3">
    <source>
        <dbReference type="ARBA" id="ARBA00022670"/>
    </source>
</evidence>
<comment type="similarity">
    <text evidence="1">Belongs to the peptidase S10 family.</text>
</comment>
<reference evidence="6 7" key="1">
    <citation type="journal article" date="2019" name="Nat. Ecol. Evol.">
        <title>Megaphylogeny resolves global patterns of mushroom evolution.</title>
        <authorList>
            <person name="Varga T."/>
            <person name="Krizsan K."/>
            <person name="Foldi C."/>
            <person name="Dima B."/>
            <person name="Sanchez-Garcia M."/>
            <person name="Sanchez-Ramirez S."/>
            <person name="Szollosi G.J."/>
            <person name="Szarkandi J.G."/>
            <person name="Papp V."/>
            <person name="Albert L."/>
            <person name="Andreopoulos W."/>
            <person name="Angelini C."/>
            <person name="Antonin V."/>
            <person name="Barry K.W."/>
            <person name="Bougher N.L."/>
            <person name="Buchanan P."/>
            <person name="Buyck B."/>
            <person name="Bense V."/>
            <person name="Catcheside P."/>
            <person name="Chovatia M."/>
            <person name="Cooper J."/>
            <person name="Damon W."/>
            <person name="Desjardin D."/>
            <person name="Finy P."/>
            <person name="Geml J."/>
            <person name="Haridas S."/>
            <person name="Hughes K."/>
            <person name="Justo A."/>
            <person name="Karasinski D."/>
            <person name="Kautmanova I."/>
            <person name="Kiss B."/>
            <person name="Kocsube S."/>
            <person name="Kotiranta H."/>
            <person name="LaButti K.M."/>
            <person name="Lechner B.E."/>
            <person name="Liimatainen K."/>
            <person name="Lipzen A."/>
            <person name="Lukacs Z."/>
            <person name="Mihaltcheva S."/>
            <person name="Morgado L.N."/>
            <person name="Niskanen T."/>
            <person name="Noordeloos M.E."/>
            <person name="Ohm R.A."/>
            <person name="Ortiz-Santana B."/>
            <person name="Ovrebo C."/>
            <person name="Racz N."/>
            <person name="Riley R."/>
            <person name="Savchenko A."/>
            <person name="Shiryaev A."/>
            <person name="Soop K."/>
            <person name="Spirin V."/>
            <person name="Szebenyi C."/>
            <person name="Tomsovsky M."/>
            <person name="Tulloss R.E."/>
            <person name="Uehling J."/>
            <person name="Grigoriev I.V."/>
            <person name="Vagvolgyi C."/>
            <person name="Papp T."/>
            <person name="Martin F.M."/>
            <person name="Miettinen O."/>
            <person name="Hibbett D.S."/>
            <person name="Nagy L.G."/>
        </authorList>
    </citation>
    <scope>NUCLEOTIDE SEQUENCE [LARGE SCALE GENOMIC DNA]</scope>
    <source>
        <strain evidence="6 7">CBS 962.96</strain>
    </source>
</reference>
<accession>A0A4S8KYC3</accession>
<gene>
    <name evidence="6" type="ORF">K435DRAFT_938140</name>
</gene>
<dbReference type="Gene3D" id="3.40.50.12670">
    <property type="match status" value="1"/>
</dbReference>
<dbReference type="GO" id="GO:0006508">
    <property type="term" value="P:proteolysis"/>
    <property type="evidence" value="ECO:0007669"/>
    <property type="project" value="UniProtKB-KW"/>
</dbReference>
<proteinExistence type="inferred from homology"/>
<dbReference type="GO" id="GO:0004185">
    <property type="term" value="F:serine-type carboxypeptidase activity"/>
    <property type="evidence" value="ECO:0007669"/>
    <property type="project" value="InterPro"/>
</dbReference>
<sequence length="93" mass="10394">MRQYLSLPRICTKLGVNLSSSVPTDFSSCFYTVGHAFNLAQDTLQRSTPSYVAGLLERGVRILIYVGELDWTCDWLGNEKMDAWVGMGWAEGV</sequence>
<dbReference type="InterPro" id="IPR001563">
    <property type="entry name" value="Peptidase_S10"/>
</dbReference>
<dbReference type="Pfam" id="PF00450">
    <property type="entry name" value="Peptidase_S10"/>
    <property type="match status" value="1"/>
</dbReference>
<evidence type="ECO:0008006" key="8">
    <source>
        <dbReference type="Google" id="ProtNLM"/>
    </source>
</evidence>
<organism evidence="6 7">
    <name type="scientific">Dendrothele bispora (strain CBS 962.96)</name>
    <dbReference type="NCBI Taxonomy" id="1314807"/>
    <lineage>
        <taxon>Eukaryota</taxon>
        <taxon>Fungi</taxon>
        <taxon>Dikarya</taxon>
        <taxon>Basidiomycota</taxon>
        <taxon>Agaricomycotina</taxon>
        <taxon>Agaricomycetes</taxon>
        <taxon>Agaricomycetidae</taxon>
        <taxon>Agaricales</taxon>
        <taxon>Agaricales incertae sedis</taxon>
        <taxon>Dendrothele</taxon>
    </lineage>
</organism>